<protein>
    <submittedName>
        <fullName evidence="2">Uncharacterized protein</fullName>
    </submittedName>
</protein>
<evidence type="ECO:0000313" key="2">
    <source>
        <dbReference type="EMBL" id="MCL7046744.1"/>
    </source>
</evidence>
<proteinExistence type="predicted"/>
<evidence type="ECO:0000313" key="3">
    <source>
        <dbReference type="Proteomes" id="UP001177140"/>
    </source>
</evidence>
<gene>
    <name evidence="2" type="ORF">MKW94_023756</name>
</gene>
<keyword evidence="3" id="KW-1185">Reference proteome</keyword>
<dbReference type="EMBL" id="JAJJMA010285350">
    <property type="protein sequence ID" value="MCL7046744.1"/>
    <property type="molecule type" value="Genomic_DNA"/>
</dbReference>
<comment type="caution">
    <text evidence="2">The sequence shown here is derived from an EMBL/GenBank/DDBJ whole genome shotgun (WGS) entry which is preliminary data.</text>
</comment>
<evidence type="ECO:0000256" key="1">
    <source>
        <dbReference type="SAM" id="SignalP"/>
    </source>
</evidence>
<name>A0AA41VSZ1_PAPNU</name>
<sequence>MAKSSMFLISIFLFVLIVMPAASSSNRMIMEEDQEAVVKNKCPKFKCRAVCPGPPKACPRIGCTNGSYTPCCGCPKCCPAINILFLSFSLFVLIAMTDSSSSRMILKEDHEVVDTCPKFKCVHVLCPIKMCPEIRCSNGVYTPCCDCPRCCPPFA</sequence>
<feature type="signal peptide" evidence="1">
    <location>
        <begin position="1"/>
        <end position="23"/>
    </location>
</feature>
<reference evidence="2" key="1">
    <citation type="submission" date="2022-03" db="EMBL/GenBank/DDBJ databases">
        <title>A functionally conserved STORR gene fusion in Papaver species that diverged 16.8 million years ago.</title>
        <authorList>
            <person name="Catania T."/>
        </authorList>
    </citation>
    <scope>NUCLEOTIDE SEQUENCE</scope>
    <source>
        <strain evidence="2">S-191538</strain>
    </source>
</reference>
<feature type="chain" id="PRO_5041246873" evidence="1">
    <location>
        <begin position="24"/>
        <end position="155"/>
    </location>
</feature>
<keyword evidence="1" id="KW-0732">Signal</keyword>
<dbReference type="AlphaFoldDB" id="A0AA41VSZ1"/>
<organism evidence="2 3">
    <name type="scientific">Papaver nudicaule</name>
    <name type="common">Iceland poppy</name>
    <dbReference type="NCBI Taxonomy" id="74823"/>
    <lineage>
        <taxon>Eukaryota</taxon>
        <taxon>Viridiplantae</taxon>
        <taxon>Streptophyta</taxon>
        <taxon>Embryophyta</taxon>
        <taxon>Tracheophyta</taxon>
        <taxon>Spermatophyta</taxon>
        <taxon>Magnoliopsida</taxon>
        <taxon>Ranunculales</taxon>
        <taxon>Papaveraceae</taxon>
        <taxon>Papaveroideae</taxon>
        <taxon>Papaver</taxon>
    </lineage>
</organism>
<dbReference type="Proteomes" id="UP001177140">
    <property type="component" value="Unassembled WGS sequence"/>
</dbReference>
<accession>A0AA41VSZ1</accession>